<gene>
    <name evidence="7" type="ORF">NCTC13291_04580</name>
</gene>
<dbReference type="PANTHER" id="PTHR43317:SF1">
    <property type="entry name" value="THERMOSPERMINE SYNTHASE ACAULIS5"/>
    <property type="match status" value="1"/>
</dbReference>
<evidence type="ECO:0000256" key="5">
    <source>
        <dbReference type="SAM" id="Phobius"/>
    </source>
</evidence>
<dbReference type="GO" id="GO:0016740">
    <property type="term" value="F:transferase activity"/>
    <property type="evidence" value="ECO:0007669"/>
    <property type="project" value="UniProtKB-UniRule"/>
</dbReference>
<feature type="transmembrane region" description="Helical" evidence="5">
    <location>
        <begin position="21"/>
        <end position="38"/>
    </location>
</feature>
<feature type="transmembrane region" description="Helical" evidence="5">
    <location>
        <begin position="89"/>
        <end position="107"/>
    </location>
</feature>
<evidence type="ECO:0000313" key="8">
    <source>
        <dbReference type="Proteomes" id="UP000254919"/>
    </source>
</evidence>
<dbReference type="Gene3D" id="3.40.50.150">
    <property type="entry name" value="Vaccinia Virus protein VP39"/>
    <property type="match status" value="1"/>
</dbReference>
<dbReference type="Proteomes" id="UP000254919">
    <property type="component" value="Unassembled WGS sequence"/>
</dbReference>
<accession>A0A379PN24</accession>
<keyword evidence="2 4" id="KW-0808">Transferase</keyword>
<dbReference type="InterPro" id="IPR029063">
    <property type="entry name" value="SAM-dependent_MTases_sf"/>
</dbReference>
<dbReference type="RefSeq" id="WP_075821292.1">
    <property type="nucleotide sequence ID" value="NZ_CP025059.1"/>
</dbReference>
<name>A0A379PN24_9PROT</name>
<organism evidence="7 8">
    <name type="scientific">Roseomonas mucosa</name>
    <dbReference type="NCBI Taxonomy" id="207340"/>
    <lineage>
        <taxon>Bacteria</taxon>
        <taxon>Pseudomonadati</taxon>
        <taxon>Pseudomonadota</taxon>
        <taxon>Alphaproteobacteria</taxon>
        <taxon>Acetobacterales</taxon>
        <taxon>Roseomonadaceae</taxon>
        <taxon>Roseomonas</taxon>
    </lineage>
</organism>
<sequence>MPRQERVRRLAKQVWPMRDGRDRSAVGFAAFASGWSVMSLEMLDGRLMAPVFGQTIHQWGAIIGTALAFMSLGYWAGGRLGGRANAARLLPLLLAIAACAAALTPWIGRPLASALENLLGPLAGAVATSAVLIGPPAFTLAAVSPLCVARLAASGSPAKASGSISALAALGSIGGTFFAAFYAIPYMGLTAGYASASLLSAAAALATGLAPLRAALVMAPLALGIWAERAQASRFTEYFETIYNTVMVWDAPEATYLLLNSPLAVQSARRKDGRLTGSYWEMMAAVPSLTQGRDSLFLGVAGGSAVDAMTKAWADVRSTGVEIDPGVTDVARRHFGLTIPVTHDDARRFVETSQTQFDIIVVDLYATGQIPSHVATVEFFQAVSRRLRSGGVVAVNVFGAGDPRSIVAPMAATMMAAFPSVLATQTGSGNTILLAWQEPVAVEQAREMLDATPASAASASTRMQATLREASLVANGAVPLTDELSDMDTRAARAVAAQRRAPR</sequence>
<feature type="transmembrane region" description="Helical" evidence="5">
    <location>
        <begin position="127"/>
        <end position="152"/>
    </location>
</feature>
<dbReference type="GeneID" id="99631709"/>
<dbReference type="AlphaFoldDB" id="A0A379PN24"/>
<protein>
    <submittedName>
        <fullName evidence="7">Spermidine synthase</fullName>
    </submittedName>
</protein>
<feature type="transmembrane region" description="Helical" evidence="5">
    <location>
        <begin position="196"/>
        <end position="226"/>
    </location>
</feature>
<feature type="active site" description="Proton acceptor" evidence="4">
    <location>
        <position position="363"/>
    </location>
</feature>
<evidence type="ECO:0000259" key="6">
    <source>
        <dbReference type="PROSITE" id="PS51006"/>
    </source>
</evidence>
<keyword evidence="5" id="KW-1133">Transmembrane helix</keyword>
<proteinExistence type="inferred from homology"/>
<dbReference type="Pfam" id="PF01564">
    <property type="entry name" value="Spermine_synth"/>
    <property type="match status" value="1"/>
</dbReference>
<dbReference type="SUPFAM" id="SSF103473">
    <property type="entry name" value="MFS general substrate transporter"/>
    <property type="match status" value="1"/>
</dbReference>
<feature type="domain" description="PABS" evidence="6">
    <location>
        <begin position="317"/>
        <end position="447"/>
    </location>
</feature>
<dbReference type="PROSITE" id="PS51006">
    <property type="entry name" value="PABS_2"/>
    <property type="match status" value="1"/>
</dbReference>
<evidence type="ECO:0000256" key="2">
    <source>
        <dbReference type="ARBA" id="ARBA00022679"/>
    </source>
</evidence>
<reference evidence="7 8" key="1">
    <citation type="submission" date="2018-06" db="EMBL/GenBank/DDBJ databases">
        <authorList>
            <consortium name="Pathogen Informatics"/>
            <person name="Doyle S."/>
        </authorList>
    </citation>
    <scope>NUCLEOTIDE SEQUENCE [LARGE SCALE GENOMIC DNA]</scope>
    <source>
        <strain evidence="7 8">NCTC13291</strain>
    </source>
</reference>
<comment type="similarity">
    <text evidence="1">Belongs to the spermidine/spermine synthase family.</text>
</comment>
<keyword evidence="3 4" id="KW-0620">Polyamine biosynthesis</keyword>
<dbReference type="CDD" id="cd02440">
    <property type="entry name" value="AdoMet_MTases"/>
    <property type="match status" value="1"/>
</dbReference>
<dbReference type="EMBL" id="UGVN01000003">
    <property type="protein sequence ID" value="SUE95692.1"/>
    <property type="molecule type" value="Genomic_DNA"/>
</dbReference>
<keyword evidence="5" id="KW-0472">Membrane</keyword>
<dbReference type="GO" id="GO:0006596">
    <property type="term" value="P:polyamine biosynthetic process"/>
    <property type="evidence" value="ECO:0007669"/>
    <property type="project" value="UniProtKB-UniRule"/>
</dbReference>
<evidence type="ECO:0000256" key="4">
    <source>
        <dbReference type="PROSITE-ProRule" id="PRU00354"/>
    </source>
</evidence>
<dbReference type="InterPro" id="IPR030374">
    <property type="entry name" value="PABS"/>
</dbReference>
<dbReference type="NCBIfam" id="NF037959">
    <property type="entry name" value="MFS_SpdSyn"/>
    <property type="match status" value="1"/>
</dbReference>
<evidence type="ECO:0000256" key="3">
    <source>
        <dbReference type="ARBA" id="ARBA00023115"/>
    </source>
</evidence>
<dbReference type="InterPro" id="IPR036259">
    <property type="entry name" value="MFS_trans_sf"/>
</dbReference>
<feature type="transmembrane region" description="Helical" evidence="5">
    <location>
        <begin position="164"/>
        <end position="184"/>
    </location>
</feature>
<evidence type="ECO:0000313" key="7">
    <source>
        <dbReference type="EMBL" id="SUE95692.1"/>
    </source>
</evidence>
<dbReference type="SUPFAM" id="SSF53335">
    <property type="entry name" value="S-adenosyl-L-methionine-dependent methyltransferases"/>
    <property type="match status" value="1"/>
</dbReference>
<keyword evidence="5" id="KW-0812">Transmembrane</keyword>
<dbReference type="PANTHER" id="PTHR43317">
    <property type="entry name" value="THERMOSPERMINE SYNTHASE ACAULIS5"/>
    <property type="match status" value="1"/>
</dbReference>
<evidence type="ECO:0000256" key="1">
    <source>
        <dbReference type="ARBA" id="ARBA00007867"/>
    </source>
</evidence>
<feature type="transmembrane region" description="Helical" evidence="5">
    <location>
        <begin position="58"/>
        <end position="77"/>
    </location>
</feature>